<keyword evidence="1" id="KW-1133">Transmembrane helix</keyword>
<dbReference type="EMBL" id="NBUC01000045">
    <property type="protein sequence ID" value="PLU07024.1"/>
    <property type="molecule type" value="Genomic_DNA"/>
</dbReference>
<feature type="transmembrane region" description="Helical" evidence="1">
    <location>
        <begin position="43"/>
        <end position="63"/>
    </location>
</feature>
<protein>
    <submittedName>
        <fullName evidence="2">Uncharacterized protein</fullName>
    </submittedName>
</protein>
<gene>
    <name evidence="2" type="ORF">BMJ33_05170</name>
</gene>
<keyword evidence="3" id="KW-1185">Reference proteome</keyword>
<evidence type="ECO:0000313" key="3">
    <source>
        <dbReference type="Proteomes" id="UP001190825"/>
    </source>
</evidence>
<comment type="caution">
    <text evidence="2">The sequence shown here is derived from an EMBL/GenBank/DDBJ whole genome shotgun (WGS) entry which is preliminary data.</text>
</comment>
<evidence type="ECO:0000256" key="1">
    <source>
        <dbReference type="SAM" id="Phobius"/>
    </source>
</evidence>
<proteinExistence type="predicted"/>
<keyword evidence="1" id="KW-0812">Transmembrane</keyword>
<evidence type="ECO:0000313" key="2">
    <source>
        <dbReference type="EMBL" id="PLU07024.1"/>
    </source>
</evidence>
<name>A0ABX4TSP1_9HYPH</name>
<organism evidence="2 3">
    <name type="scientific">Sinorhizobium medicae</name>
    <dbReference type="NCBI Taxonomy" id="110321"/>
    <lineage>
        <taxon>Bacteria</taxon>
        <taxon>Pseudomonadati</taxon>
        <taxon>Pseudomonadota</taxon>
        <taxon>Alphaproteobacteria</taxon>
        <taxon>Hyphomicrobiales</taxon>
        <taxon>Rhizobiaceae</taxon>
        <taxon>Sinorhizobium/Ensifer group</taxon>
        <taxon>Sinorhizobium</taxon>
    </lineage>
</organism>
<dbReference type="Proteomes" id="UP001190825">
    <property type="component" value="Unassembled WGS sequence"/>
</dbReference>
<reference evidence="2 3" key="1">
    <citation type="journal article" date="2018" name="FEMS Microbiol. Ecol.">
        <title>Co-invading symbiotic mutualists of Medicago polymorpha retain high ancestral diversity and contain diverse accessory genomes.</title>
        <authorList>
            <person name="Porter S.S."/>
            <person name="Faber-Hammond J.J."/>
            <person name="Friesen M.L."/>
        </authorList>
    </citation>
    <scope>NUCLEOTIDE SEQUENCE [LARGE SCALE GENOMIC DNA]</scope>
    <source>
        <strain evidence="2 3">Str16</strain>
    </source>
</reference>
<sequence length="68" mass="7574">MARGLKFPQDMEDTIPISLPQDGALPTLNLQPILDCRLTNSDIAFVIDAFAGFVIESWMVLVMRRSHG</sequence>
<accession>A0ABX4TSP1</accession>
<keyword evidence="1" id="KW-0472">Membrane</keyword>